<dbReference type="EMBL" id="JAVRRF010000043">
    <property type="protein sequence ID" value="KAK5049680.1"/>
    <property type="molecule type" value="Genomic_DNA"/>
</dbReference>
<evidence type="ECO:0008006" key="5">
    <source>
        <dbReference type="Google" id="ProtNLM"/>
    </source>
</evidence>
<dbReference type="Proteomes" id="UP001345691">
    <property type="component" value="Unassembled WGS sequence"/>
</dbReference>
<proteinExistence type="predicted"/>
<evidence type="ECO:0000256" key="2">
    <source>
        <dbReference type="SAM" id="MobiDB-lite"/>
    </source>
</evidence>
<sequence>MDPVAAIGTVSAILSIASEFEHLCKRLRRFIKSFKHAPAELKMVHNEADVFWQLLEKFHEFVEEDDAAQDGFSANIQNIKISERIAQASRFSLQRLRDMLVKFEPLRSRNDRSLRARLQKWLALWQWSGWKEEWALIQLSLNSTKHNAQLLLTMVSFEAIFRKIRTLELENTAIPEKLMRQLDRCKKNIKSLQRSVRRLRRQCEQQDLENEERQAFQINVVLTQETGGVVRAYIERHQDIKTVLNSDAPASSVFEERSTISPSTSAEVGAGSQTSSQGATVNTPDTSLDDESFDSPGELDCLREEIIEVPDKNNDLWEGTKISSRGHSECRSDLDLKELTQEELRKYCWAALQAPFGHTMSLPNPGPESPHDAREDDTVNREDDSGGRYEYPPPRKPQVAARGKSVSRPRQQGPQPSTSDDPAQDIVVDRNDGLGVRHEYRPPRKPRRSPSSLD</sequence>
<protein>
    <recommendedName>
        <fullName evidence="5">Fungal N-terminal domain-containing protein</fullName>
    </recommendedName>
</protein>
<evidence type="ECO:0000313" key="3">
    <source>
        <dbReference type="EMBL" id="KAK5049680.1"/>
    </source>
</evidence>
<evidence type="ECO:0000313" key="4">
    <source>
        <dbReference type="Proteomes" id="UP001345691"/>
    </source>
</evidence>
<feature type="region of interest" description="Disordered" evidence="2">
    <location>
        <begin position="251"/>
        <end position="297"/>
    </location>
</feature>
<keyword evidence="1" id="KW-0175">Coiled coil</keyword>
<accession>A0ABR0IVQ3</accession>
<gene>
    <name evidence="3" type="ORF">LTR69_010976</name>
</gene>
<feature type="compositionally biased region" description="Basic and acidic residues" evidence="2">
    <location>
        <begin position="427"/>
        <end position="442"/>
    </location>
</feature>
<feature type="coiled-coil region" evidence="1">
    <location>
        <begin position="182"/>
        <end position="209"/>
    </location>
</feature>
<feature type="compositionally biased region" description="Polar residues" evidence="2">
    <location>
        <begin position="408"/>
        <end position="421"/>
    </location>
</feature>
<evidence type="ECO:0000256" key="1">
    <source>
        <dbReference type="SAM" id="Coils"/>
    </source>
</evidence>
<feature type="region of interest" description="Disordered" evidence="2">
    <location>
        <begin position="359"/>
        <end position="454"/>
    </location>
</feature>
<feature type="compositionally biased region" description="Polar residues" evidence="2">
    <location>
        <begin position="259"/>
        <end position="286"/>
    </location>
</feature>
<reference evidence="3 4" key="1">
    <citation type="submission" date="2023-08" db="EMBL/GenBank/DDBJ databases">
        <title>Black Yeasts Isolated from many extreme environments.</title>
        <authorList>
            <person name="Coleine C."/>
            <person name="Stajich J.E."/>
            <person name="Selbmann L."/>
        </authorList>
    </citation>
    <scope>NUCLEOTIDE SEQUENCE [LARGE SCALE GENOMIC DNA]</scope>
    <source>
        <strain evidence="3 4">CCFEE 6328</strain>
    </source>
</reference>
<organism evidence="3 4">
    <name type="scientific">Exophiala sideris</name>
    <dbReference type="NCBI Taxonomy" id="1016849"/>
    <lineage>
        <taxon>Eukaryota</taxon>
        <taxon>Fungi</taxon>
        <taxon>Dikarya</taxon>
        <taxon>Ascomycota</taxon>
        <taxon>Pezizomycotina</taxon>
        <taxon>Eurotiomycetes</taxon>
        <taxon>Chaetothyriomycetidae</taxon>
        <taxon>Chaetothyriales</taxon>
        <taxon>Herpotrichiellaceae</taxon>
        <taxon>Exophiala</taxon>
    </lineage>
</organism>
<name>A0ABR0IVQ3_9EURO</name>
<keyword evidence="4" id="KW-1185">Reference proteome</keyword>
<comment type="caution">
    <text evidence="3">The sequence shown here is derived from an EMBL/GenBank/DDBJ whole genome shotgun (WGS) entry which is preliminary data.</text>
</comment>
<feature type="compositionally biased region" description="Basic and acidic residues" evidence="2">
    <location>
        <begin position="369"/>
        <end position="387"/>
    </location>
</feature>